<dbReference type="Gene3D" id="1.25.40.10">
    <property type="entry name" value="Tetratricopeptide repeat domain"/>
    <property type="match status" value="2"/>
</dbReference>
<feature type="repeat" description="TPR" evidence="3">
    <location>
        <begin position="125"/>
        <end position="158"/>
    </location>
</feature>
<dbReference type="SUPFAM" id="SSF48452">
    <property type="entry name" value="TPR-like"/>
    <property type="match status" value="1"/>
</dbReference>
<dbReference type="InterPro" id="IPR011990">
    <property type="entry name" value="TPR-like_helical_dom_sf"/>
</dbReference>
<evidence type="ECO:0008006" key="6">
    <source>
        <dbReference type="Google" id="ProtNLM"/>
    </source>
</evidence>
<feature type="repeat" description="TPR" evidence="3">
    <location>
        <begin position="13"/>
        <end position="46"/>
    </location>
</feature>
<dbReference type="InterPro" id="IPR019734">
    <property type="entry name" value="TPR_rpt"/>
</dbReference>
<dbReference type="Proteomes" id="UP000031011">
    <property type="component" value="Unassembled WGS sequence"/>
</dbReference>
<dbReference type="PROSITE" id="PS50293">
    <property type="entry name" value="TPR_REGION"/>
    <property type="match status" value="1"/>
</dbReference>
<dbReference type="AlphaFoldDB" id="A0A837DVU9"/>
<gene>
    <name evidence="4" type="ORF">LRN_1389</name>
</gene>
<comment type="caution">
    <text evidence="4">The sequence shown here is derived from an EMBL/GenBank/DDBJ whole genome shotgun (WGS) entry which is preliminary data.</text>
</comment>
<feature type="repeat" description="TPR" evidence="3">
    <location>
        <begin position="85"/>
        <end position="118"/>
    </location>
</feature>
<proteinExistence type="predicted"/>
<evidence type="ECO:0000256" key="2">
    <source>
        <dbReference type="ARBA" id="ARBA00022803"/>
    </source>
</evidence>
<evidence type="ECO:0000256" key="3">
    <source>
        <dbReference type="PROSITE-ProRule" id="PRU00339"/>
    </source>
</evidence>
<evidence type="ECO:0000256" key="1">
    <source>
        <dbReference type="ARBA" id="ARBA00022737"/>
    </source>
</evidence>
<dbReference type="SMART" id="SM00028">
    <property type="entry name" value="TPR"/>
    <property type="match status" value="3"/>
</dbReference>
<evidence type="ECO:0000313" key="4">
    <source>
        <dbReference type="EMBL" id="KIC05352.1"/>
    </source>
</evidence>
<dbReference type="EMBL" id="AWYA01000033">
    <property type="protein sequence ID" value="KIC05352.1"/>
    <property type="molecule type" value="Genomic_DNA"/>
</dbReference>
<accession>A0A837DVU9</accession>
<dbReference type="Pfam" id="PF13181">
    <property type="entry name" value="TPR_8"/>
    <property type="match status" value="3"/>
</dbReference>
<sequence>MIEKKLKETPDDSYLLCQLGRTYDIQKDFVNASEAYLKSLQTSPRHDFEYFRSALDDLCFDYLNLNEAKKAAEIINFYGCPYEDADGYFMFGHVYMNLGNFDEAVRCFKKATEFADSSRPGANSFAARFNIGVIYEVLGFKEKAIKAYKKCNDYDPAKERLKNLM</sequence>
<keyword evidence="2 3" id="KW-0802">TPR repeat</keyword>
<keyword evidence="1" id="KW-0677">Repeat</keyword>
<protein>
    <recommendedName>
        <fullName evidence="6">Tetratricopeptide repeat protein</fullName>
    </recommendedName>
</protein>
<dbReference type="InterPro" id="IPR051685">
    <property type="entry name" value="Ycf3/AcsC/BcsC/TPR_MFPF"/>
</dbReference>
<dbReference type="PROSITE" id="PS50005">
    <property type="entry name" value="TPR"/>
    <property type="match status" value="3"/>
</dbReference>
<organism evidence="4 5">
    <name type="scientific">Ligilactobacillus ruminis DPC 6832</name>
    <dbReference type="NCBI Taxonomy" id="1402208"/>
    <lineage>
        <taxon>Bacteria</taxon>
        <taxon>Bacillati</taxon>
        <taxon>Bacillota</taxon>
        <taxon>Bacilli</taxon>
        <taxon>Lactobacillales</taxon>
        <taxon>Lactobacillaceae</taxon>
        <taxon>Ligilactobacillus</taxon>
    </lineage>
</organism>
<name>A0A837DVU9_9LACO</name>
<dbReference type="PANTHER" id="PTHR44943:SF8">
    <property type="entry name" value="TPR REPEAT-CONTAINING PROTEIN MJ0263"/>
    <property type="match status" value="1"/>
</dbReference>
<reference evidence="4 5" key="1">
    <citation type="journal article" date="2015" name="BMC Microbiol.">
        <title>Lactobacillus ruminis strains cluster according to their mammalian gut source.</title>
        <authorList>
            <person name="O' Donnell M.M."/>
            <person name="Harris H.M."/>
            <person name="Lynch D.B."/>
            <person name="Ross R.P."/>
            <person name="O'Toole P.W."/>
        </authorList>
    </citation>
    <scope>NUCLEOTIDE SEQUENCE [LARGE SCALE GENOMIC DNA]</scope>
    <source>
        <strain evidence="4 5">DPC 6832</strain>
    </source>
</reference>
<dbReference type="PANTHER" id="PTHR44943">
    <property type="entry name" value="CELLULOSE SYNTHASE OPERON PROTEIN C"/>
    <property type="match status" value="1"/>
</dbReference>
<evidence type="ECO:0000313" key="5">
    <source>
        <dbReference type="Proteomes" id="UP000031011"/>
    </source>
</evidence>